<evidence type="ECO:0000256" key="1">
    <source>
        <dbReference type="ARBA" id="ARBA00022801"/>
    </source>
</evidence>
<proteinExistence type="inferred from homology"/>
<feature type="transmembrane region" description="Helical" evidence="3">
    <location>
        <begin position="20"/>
        <end position="40"/>
    </location>
</feature>
<dbReference type="Pfam" id="PF02834">
    <property type="entry name" value="LigT_PEase"/>
    <property type="match status" value="2"/>
</dbReference>
<organism evidence="5 6">
    <name type="scientific">Thermaerobacter composti</name>
    <dbReference type="NCBI Taxonomy" id="554949"/>
    <lineage>
        <taxon>Bacteria</taxon>
        <taxon>Bacillati</taxon>
        <taxon>Bacillota</taxon>
        <taxon>Clostridia</taxon>
        <taxon>Eubacteriales</taxon>
        <taxon>Clostridiales Family XVII. Incertae Sedis</taxon>
        <taxon>Thermaerobacter</taxon>
    </lineage>
</organism>
<keyword evidence="3" id="KW-1133">Transmembrane helix</keyword>
<evidence type="ECO:0000313" key="6">
    <source>
        <dbReference type="Proteomes" id="UP001304683"/>
    </source>
</evidence>
<dbReference type="PANTHER" id="PTHR35561:SF1">
    <property type="entry name" value="RNA 2',3'-CYCLIC PHOSPHODIESTERASE"/>
    <property type="match status" value="1"/>
</dbReference>
<dbReference type="HAMAP" id="MF_01940">
    <property type="entry name" value="RNA_CPDase"/>
    <property type="match status" value="1"/>
</dbReference>
<gene>
    <name evidence="5" type="primary">thpR</name>
    <name evidence="5" type="ORF">Q5761_05230</name>
</gene>
<dbReference type="InterPro" id="IPR009097">
    <property type="entry name" value="Cyclic_Pdiesterase"/>
</dbReference>
<sequence>MTGDRREGRTGAASDERWRLFIAVPVTGTAAGALRAWMAVGRRERPGLKWVEPDHLHITLRFLGERPAAEMPALVAAGARVAGAAAPVEVEIRGVGGFPSAERTRTLWAGVATGATELAGMAAGLERELLAVAPDLDPLSHPFTAHVTLARVRASWIDLTRWPHAVAARERLWGRLPVRELVLFRSRLRPGGPVYTPLHRWRLGR</sequence>
<dbReference type="InterPro" id="IPR004175">
    <property type="entry name" value="RNA_CPDase"/>
</dbReference>
<accession>A0ABZ0QU39</accession>
<dbReference type="InterPro" id="IPR014051">
    <property type="entry name" value="Phosphoesterase_HXTX"/>
</dbReference>
<evidence type="ECO:0000259" key="4">
    <source>
        <dbReference type="Pfam" id="PF02834"/>
    </source>
</evidence>
<feature type="domain" description="Phosphoesterase HXTX" evidence="4">
    <location>
        <begin position="31"/>
        <end position="108"/>
    </location>
</feature>
<keyword evidence="3" id="KW-0472">Membrane</keyword>
<comment type="function">
    <text evidence="2">Hydrolyzes RNA 2',3'-cyclic phosphodiester to an RNA 2'-phosphomonoester.</text>
</comment>
<comment type="similarity">
    <text evidence="2">Belongs to the 2H phosphoesterase superfamily. ThpR family.</text>
</comment>
<name>A0ABZ0QU39_9FIRM</name>
<dbReference type="PANTHER" id="PTHR35561">
    <property type="entry name" value="RNA 2',3'-CYCLIC PHOSPHODIESTERASE"/>
    <property type="match status" value="1"/>
</dbReference>
<comment type="catalytic activity">
    <reaction evidence="2">
        <text>a 3'-end 2',3'-cyclophospho-ribonucleotide-RNA + H2O = a 3'-end 2'-phospho-ribonucleotide-RNA + H(+)</text>
        <dbReference type="Rhea" id="RHEA:11828"/>
        <dbReference type="Rhea" id="RHEA-COMP:10464"/>
        <dbReference type="Rhea" id="RHEA-COMP:17353"/>
        <dbReference type="ChEBI" id="CHEBI:15377"/>
        <dbReference type="ChEBI" id="CHEBI:15378"/>
        <dbReference type="ChEBI" id="CHEBI:83064"/>
        <dbReference type="ChEBI" id="CHEBI:173113"/>
        <dbReference type="EC" id="3.1.4.58"/>
    </reaction>
</comment>
<feature type="domain" description="Phosphoesterase HXTX" evidence="4">
    <location>
        <begin position="117"/>
        <end position="195"/>
    </location>
</feature>
<dbReference type="SUPFAM" id="SSF55144">
    <property type="entry name" value="LigT-like"/>
    <property type="match status" value="1"/>
</dbReference>
<feature type="active site" description="Proton acceptor" evidence="2">
    <location>
        <position position="146"/>
    </location>
</feature>
<feature type="short sequence motif" description="HXTX 1" evidence="2">
    <location>
        <begin position="57"/>
        <end position="60"/>
    </location>
</feature>
<keyword evidence="6" id="KW-1185">Reference proteome</keyword>
<evidence type="ECO:0000256" key="3">
    <source>
        <dbReference type="SAM" id="Phobius"/>
    </source>
</evidence>
<keyword evidence="3" id="KW-0812">Transmembrane</keyword>
<feature type="short sequence motif" description="HXTX 2" evidence="2">
    <location>
        <begin position="146"/>
        <end position="149"/>
    </location>
</feature>
<evidence type="ECO:0000313" key="5">
    <source>
        <dbReference type="EMBL" id="WPD20043.1"/>
    </source>
</evidence>
<dbReference type="EC" id="3.1.4.58" evidence="2"/>
<keyword evidence="1 2" id="KW-0378">Hydrolase</keyword>
<dbReference type="NCBIfam" id="TIGR02258">
    <property type="entry name" value="2_5_ligase"/>
    <property type="match status" value="1"/>
</dbReference>
<dbReference type="EMBL" id="CP132508">
    <property type="protein sequence ID" value="WPD20043.1"/>
    <property type="molecule type" value="Genomic_DNA"/>
</dbReference>
<reference evidence="5 6" key="1">
    <citation type="submission" date="2023-08" db="EMBL/GenBank/DDBJ databases">
        <title>Genome sequence of Thermaerobacter compostii strain Ins1, a spore-forming filamentous bacterium isolated from a deep geothermal reservoir.</title>
        <authorList>
            <person name="Bregnard D."/>
            <person name="Gonzalez D."/>
            <person name="Junier P."/>
        </authorList>
    </citation>
    <scope>NUCLEOTIDE SEQUENCE [LARGE SCALE GENOMIC DNA]</scope>
    <source>
        <strain evidence="5 6">Ins1</strain>
    </source>
</reference>
<dbReference type="Gene3D" id="3.90.1140.10">
    <property type="entry name" value="Cyclic phosphodiesterase"/>
    <property type="match status" value="1"/>
</dbReference>
<feature type="active site" description="Proton donor" evidence="2">
    <location>
        <position position="57"/>
    </location>
</feature>
<evidence type="ECO:0000256" key="2">
    <source>
        <dbReference type="HAMAP-Rule" id="MF_01940"/>
    </source>
</evidence>
<dbReference type="RefSeq" id="WP_318751450.1">
    <property type="nucleotide sequence ID" value="NZ_CP132508.1"/>
</dbReference>
<protein>
    <recommendedName>
        <fullName evidence="2">RNA 2',3'-cyclic phosphodiesterase</fullName>
        <shortName evidence="2">RNA 2',3'-CPDase</shortName>
        <ecNumber evidence="2">3.1.4.58</ecNumber>
    </recommendedName>
</protein>
<dbReference type="Proteomes" id="UP001304683">
    <property type="component" value="Chromosome"/>
</dbReference>